<accession>A0A853JF25</accession>
<sequence>MKSTTAMNAASLRSPHAVTVSVPASVANDLGKMNEVTKSILGRLGCEGCHSGFDIRYLIERDFRVNPDLRIEGFSPHVGF</sequence>
<comment type="caution">
    <text evidence="1">The sequence shown here is derived from an EMBL/GenBank/DDBJ whole genome shotgun (WGS) entry which is preliminary data.</text>
</comment>
<dbReference type="RefSeq" id="WP_180678925.1">
    <property type="nucleotide sequence ID" value="NZ_JACCKA010000072.1"/>
</dbReference>
<gene>
    <name evidence="1" type="ORF">H0E84_12240</name>
</gene>
<name>A0A853JF25_9GAMM</name>
<evidence type="ECO:0000313" key="1">
    <source>
        <dbReference type="EMBL" id="NZA27150.1"/>
    </source>
</evidence>
<proteinExistence type="predicted"/>
<reference evidence="1 2" key="1">
    <citation type="submission" date="2020-07" db="EMBL/GenBank/DDBJ databases">
        <title>Luteimonas sp. SJ-92.</title>
        <authorList>
            <person name="Huang X.-X."/>
            <person name="Xu L."/>
            <person name="Sun J.-Q."/>
        </authorList>
    </citation>
    <scope>NUCLEOTIDE SEQUENCE [LARGE SCALE GENOMIC DNA]</scope>
    <source>
        <strain evidence="1 2">SJ-92</strain>
    </source>
</reference>
<keyword evidence="2" id="KW-1185">Reference proteome</keyword>
<dbReference type="EMBL" id="JACCKA010000072">
    <property type="protein sequence ID" value="NZA27150.1"/>
    <property type="molecule type" value="Genomic_DNA"/>
</dbReference>
<dbReference type="AlphaFoldDB" id="A0A853JF25"/>
<evidence type="ECO:0000313" key="2">
    <source>
        <dbReference type="Proteomes" id="UP000578091"/>
    </source>
</evidence>
<organism evidence="1 2">
    <name type="scientific">Luteimonas salinisoli</name>
    <dbReference type="NCBI Taxonomy" id="2752307"/>
    <lineage>
        <taxon>Bacteria</taxon>
        <taxon>Pseudomonadati</taxon>
        <taxon>Pseudomonadota</taxon>
        <taxon>Gammaproteobacteria</taxon>
        <taxon>Lysobacterales</taxon>
        <taxon>Lysobacteraceae</taxon>
        <taxon>Luteimonas</taxon>
    </lineage>
</organism>
<dbReference type="Proteomes" id="UP000578091">
    <property type="component" value="Unassembled WGS sequence"/>
</dbReference>
<protein>
    <submittedName>
        <fullName evidence="1">Uncharacterized protein</fullName>
    </submittedName>
</protein>